<protein>
    <submittedName>
        <fullName evidence="2">Uncharacterized protein</fullName>
    </submittedName>
</protein>
<dbReference type="AlphaFoldDB" id="A0A420I4V0"/>
<evidence type="ECO:0000313" key="3">
    <source>
        <dbReference type="Proteomes" id="UP000286134"/>
    </source>
</evidence>
<feature type="region of interest" description="Disordered" evidence="1">
    <location>
        <begin position="1"/>
        <end position="23"/>
    </location>
</feature>
<evidence type="ECO:0000313" key="2">
    <source>
        <dbReference type="EMBL" id="RKF64727.1"/>
    </source>
</evidence>
<feature type="compositionally biased region" description="Basic and acidic residues" evidence="1">
    <location>
        <begin position="11"/>
        <end position="22"/>
    </location>
</feature>
<accession>A0A420I4V0</accession>
<name>A0A420I4V0_9PEZI</name>
<comment type="caution">
    <text evidence="2">The sequence shown here is derived from an EMBL/GenBank/DDBJ whole genome shotgun (WGS) entry which is preliminary data.</text>
</comment>
<feature type="compositionally biased region" description="Polar residues" evidence="1">
    <location>
        <begin position="1"/>
        <end position="10"/>
    </location>
</feature>
<dbReference type="Proteomes" id="UP000286134">
    <property type="component" value="Unassembled WGS sequence"/>
</dbReference>
<keyword evidence="3" id="KW-1185">Reference proteome</keyword>
<sequence>MPTLNLNRSSDLQHTKEGRVEEDVAISESSWDLYAKQVGPIKKDSARNEDKQNVIHFLNLLLGTEEIQAS</sequence>
<gene>
    <name evidence="2" type="ORF">OnM2_016015</name>
</gene>
<proteinExistence type="predicted"/>
<reference evidence="2 3" key="1">
    <citation type="journal article" date="2018" name="BMC Genomics">
        <title>Comparative genome analyses reveal sequence features reflecting distinct modes of host-adaptation between dicot and monocot powdery mildew.</title>
        <authorList>
            <person name="Wu Y."/>
            <person name="Ma X."/>
            <person name="Pan Z."/>
            <person name="Kale S.D."/>
            <person name="Song Y."/>
            <person name="King H."/>
            <person name="Zhang Q."/>
            <person name="Presley C."/>
            <person name="Deng X."/>
            <person name="Wei C.I."/>
            <person name="Xiao S."/>
        </authorList>
    </citation>
    <scope>NUCLEOTIDE SEQUENCE [LARGE SCALE GENOMIC DNA]</scope>
    <source>
        <strain evidence="2">UMSG2</strain>
    </source>
</reference>
<organism evidence="2 3">
    <name type="scientific">Erysiphe neolycopersici</name>
    <dbReference type="NCBI Taxonomy" id="212602"/>
    <lineage>
        <taxon>Eukaryota</taxon>
        <taxon>Fungi</taxon>
        <taxon>Dikarya</taxon>
        <taxon>Ascomycota</taxon>
        <taxon>Pezizomycotina</taxon>
        <taxon>Leotiomycetes</taxon>
        <taxon>Erysiphales</taxon>
        <taxon>Erysiphaceae</taxon>
        <taxon>Erysiphe</taxon>
    </lineage>
</organism>
<dbReference type="EMBL" id="MCFK01001683">
    <property type="protein sequence ID" value="RKF64727.1"/>
    <property type="molecule type" value="Genomic_DNA"/>
</dbReference>
<evidence type="ECO:0000256" key="1">
    <source>
        <dbReference type="SAM" id="MobiDB-lite"/>
    </source>
</evidence>